<feature type="region of interest" description="Disordered" evidence="2">
    <location>
        <begin position="268"/>
        <end position="295"/>
    </location>
</feature>
<dbReference type="InterPro" id="IPR014352">
    <property type="entry name" value="FERM/acyl-CoA-bd_prot_sf"/>
</dbReference>
<dbReference type="GO" id="GO:0003779">
    <property type="term" value="F:actin binding"/>
    <property type="evidence" value="ECO:0007669"/>
    <property type="project" value="UniProtKB-KW"/>
</dbReference>
<dbReference type="Ensembl" id="ENSCLMT00005009112.1">
    <property type="protein sequence ID" value="ENSCLMP00005008316.1"/>
    <property type="gene ID" value="ENSCLMG00005003159.1"/>
</dbReference>
<comment type="caution">
    <text evidence="1">Lacks conserved residue(s) required for the propagation of feature annotation.</text>
</comment>
<feature type="domain" description="FERM" evidence="4">
    <location>
        <begin position="926"/>
        <end position="1263"/>
    </location>
</feature>
<dbReference type="SUPFAM" id="SSF50729">
    <property type="entry name" value="PH domain-like"/>
    <property type="match status" value="4"/>
</dbReference>
<dbReference type="Gene3D" id="6.20.240.20">
    <property type="match status" value="1"/>
</dbReference>
<dbReference type="FunFam" id="1.25.40.530:FF:000001">
    <property type="entry name" value="Pleckstrin homology domain-containing family H member 2"/>
    <property type="match status" value="1"/>
</dbReference>
<dbReference type="InterPro" id="IPR051724">
    <property type="entry name" value="Actin_motor_Myosin"/>
</dbReference>
<keyword evidence="1" id="KW-0518">Myosin</keyword>
<organism evidence="8 9">
    <name type="scientific">Cyclopterus lumpus</name>
    <name type="common">Lumpsucker</name>
    <dbReference type="NCBI Taxonomy" id="8103"/>
    <lineage>
        <taxon>Eukaryota</taxon>
        <taxon>Metazoa</taxon>
        <taxon>Chordata</taxon>
        <taxon>Craniata</taxon>
        <taxon>Vertebrata</taxon>
        <taxon>Euteleostomi</taxon>
        <taxon>Actinopterygii</taxon>
        <taxon>Neopterygii</taxon>
        <taxon>Teleostei</taxon>
        <taxon>Neoteleostei</taxon>
        <taxon>Acanthomorphata</taxon>
        <taxon>Eupercaria</taxon>
        <taxon>Perciformes</taxon>
        <taxon>Cottioidei</taxon>
        <taxon>Cottales</taxon>
        <taxon>Cyclopteridae</taxon>
        <taxon>Cyclopterus</taxon>
    </lineage>
</organism>
<dbReference type="PROSITE" id="PS51016">
    <property type="entry name" value="MYTH4"/>
    <property type="match status" value="1"/>
</dbReference>
<evidence type="ECO:0000259" key="7">
    <source>
        <dbReference type="PROSITE" id="PS51456"/>
    </source>
</evidence>
<dbReference type="InterPro" id="IPR019749">
    <property type="entry name" value="Band_41_domain"/>
</dbReference>
<evidence type="ECO:0000313" key="8">
    <source>
        <dbReference type="Ensembl" id="ENSCLMP00005008316.1"/>
    </source>
</evidence>
<dbReference type="SUPFAM" id="SSF52540">
    <property type="entry name" value="P-loop containing nucleoside triphosphate hydrolases"/>
    <property type="match status" value="1"/>
</dbReference>
<dbReference type="FunFam" id="2.30.29.30:FF:000286">
    <property type="entry name" value="PH-protein kinase domain containing protein"/>
    <property type="match status" value="1"/>
</dbReference>
<dbReference type="AlphaFoldDB" id="A0A8C2WTP6"/>
<dbReference type="GO" id="GO:0016459">
    <property type="term" value="C:myosin complex"/>
    <property type="evidence" value="ECO:0007669"/>
    <property type="project" value="UniProtKB-KW"/>
</dbReference>
<dbReference type="InterPro" id="IPR019748">
    <property type="entry name" value="FERM_central"/>
</dbReference>
<dbReference type="Pfam" id="PF00373">
    <property type="entry name" value="FERM_M"/>
    <property type="match status" value="1"/>
</dbReference>
<dbReference type="InterPro" id="IPR000857">
    <property type="entry name" value="MyTH4_dom"/>
</dbReference>
<evidence type="ECO:0000259" key="4">
    <source>
        <dbReference type="PROSITE" id="PS50057"/>
    </source>
</evidence>
<dbReference type="GO" id="GO:0005524">
    <property type="term" value="F:ATP binding"/>
    <property type="evidence" value="ECO:0007669"/>
    <property type="project" value="InterPro"/>
</dbReference>
<feature type="domain" description="Myosin motor" evidence="7">
    <location>
        <begin position="1"/>
        <end position="77"/>
    </location>
</feature>
<dbReference type="CDD" id="cd14473">
    <property type="entry name" value="FERM_B-lobe"/>
    <property type="match status" value="1"/>
</dbReference>
<dbReference type="SMART" id="SM00295">
    <property type="entry name" value="B41"/>
    <property type="match status" value="1"/>
</dbReference>
<accession>A0A8C2WTP6</accession>
<sequence length="1278" mass="147062">VYGVRSVSIIANAHRETYKCKHKIYKCAQNNLQISDDKKRCTDLLLKYDKTKKEWQLGKTKVFMKEYLEHRLEKDRDEVRSKAAMIIRAHLLTFSAKKHFKRVRASVVTLQKHFRKHFQRRRFVKQRKAALVLQRHRRGQVARTRVRKLRDEKQKREEEEKKKEEKEKKTPAGEGEQEEVIEGAEKADEKTRQMEEILQLEREIERLQKKREDEVSQLCESSKQELQLRRDAELKRMKKEASRKATELIDLLNFRGVDTSLGAAAAKPAAAEAKAPKAASATRGASKEEEVDEGFHAEEECIPLPDFPPPAETDAPIDQDIFAHLPPPPPAFAEGTVPPAPPPPLPLHADGVAVAGIPPPPSLPPPGDGSPYADSDDEHDGMMDTDEEVTNGRVTLLNGNGPPYFHGYLYMKAGLMIPWRRRWCVLKDETFMWFRSKQESLKSGWLYKKGGGLSTLSRRNWKMRWFVLRDSKLMYYENDSEEKLKGTIDVRAAKEIVNNHEKENALNLVTDERTYQVFAESPEDASGWFNVLSKVRVCTPEQLMEMSHEQANPKNAVGTLDVGLIDSVCASDNPDRPNSFVIITANRVIHCNSDTPEEMHHWISLLQKPKGDARIDGQEFLVRGWLQKEMKTNAKSTSLKLKKRWFVLTHNSLDYYKSSERSSSKMGTLVLNSLCAVIQPDERVHRETGYWNIIVYGRKHSYRLYTKMLNEAMRWTAAIQGVIDSKTPIETPTLQLIRDIKENSVNPDIVEQMYRRNPILRYTQHPLHSPLLPLPYGEVPSLQRQQGYASLQDEAVRVFNSLQEMETLADTVPIIQGILQTCQDLRPLRDEVYCQVIKQTNHVPQPNSPANRAHWHLLTCMSCTFLPSRVILRYLRFHLKRVRERYPGTEIERYTSFVGESLKKTKAREFVPSQEEIAALLVRQEMSTTVYCHGGGSCKISINSHTTAGEVVEKLIRGLAMEESKNLFSLFEHNACTDRALESRVIVADVLAKFERYAYLDCFNQYEWKLYFKLYCFLDVESMPKEGVEFAFMFEQAHEVLISGHFPGSEETLQHLAALRLQYLHVDAAGRAGWSLGNVYPIGRLRNRILHSTKPEKRRTPSFLDGTLRRSFKTGSLKKQKVEEEQMLEMWVKEETSATRTSVLEKWTRLQGMPQHQAMLKYMSVIKEWPGYGSTLFDVECKEGGFPHDLWLSVSADNVSVYKRGEPKPLETFQYEHITFFGASQPCTYKVIVDEREMFFETPLVGEITKIMRAYINMVVKKRCSIMSVTSITSSWVR</sequence>
<feature type="region of interest" description="Disordered" evidence="2">
    <location>
        <begin position="357"/>
        <end position="384"/>
    </location>
</feature>
<dbReference type="InterPro" id="IPR000048">
    <property type="entry name" value="IQ_motif_EF-hand-BS"/>
</dbReference>
<feature type="compositionally biased region" description="Pro residues" evidence="2">
    <location>
        <begin position="357"/>
        <end position="368"/>
    </location>
</feature>
<dbReference type="InterPro" id="IPR031971">
    <property type="entry name" value="MYO10_CC"/>
</dbReference>
<dbReference type="Gene3D" id="1.20.80.10">
    <property type="match status" value="1"/>
</dbReference>
<dbReference type="GO" id="GO:0007165">
    <property type="term" value="P:signal transduction"/>
    <property type="evidence" value="ECO:0007669"/>
    <property type="project" value="InterPro"/>
</dbReference>
<evidence type="ECO:0000259" key="3">
    <source>
        <dbReference type="PROSITE" id="PS50003"/>
    </source>
</evidence>
<evidence type="ECO:0000256" key="1">
    <source>
        <dbReference type="PROSITE-ProRule" id="PRU00782"/>
    </source>
</evidence>
<dbReference type="Gene3D" id="3.10.20.90">
    <property type="entry name" value="Phosphatidylinositol 3-kinase Catalytic Subunit, Chain A, domain 1"/>
    <property type="match status" value="1"/>
</dbReference>
<dbReference type="CDD" id="cd13296">
    <property type="entry name" value="PH2_MyoX"/>
    <property type="match status" value="1"/>
</dbReference>
<dbReference type="PROSITE" id="PS50057">
    <property type="entry name" value="FERM_3"/>
    <property type="match status" value="1"/>
</dbReference>
<feature type="compositionally biased region" description="Low complexity" evidence="2">
    <location>
        <begin position="268"/>
        <end position="281"/>
    </location>
</feature>
<dbReference type="CDD" id="cd13202">
    <property type="entry name" value="FERM_C_MyoX"/>
    <property type="match status" value="1"/>
</dbReference>
<dbReference type="InterPro" id="IPR001609">
    <property type="entry name" value="Myosin_head_motor_dom-like"/>
</dbReference>
<dbReference type="InterPro" id="IPR027417">
    <property type="entry name" value="P-loop_NTPase"/>
</dbReference>
<dbReference type="InterPro" id="IPR001849">
    <property type="entry name" value="PH_domain"/>
</dbReference>
<feature type="compositionally biased region" description="Basic and acidic residues" evidence="2">
    <location>
        <begin position="183"/>
        <end position="192"/>
    </location>
</feature>
<feature type="domain" description="PH" evidence="3">
    <location>
        <begin position="619"/>
        <end position="724"/>
    </location>
</feature>
<dbReference type="Proteomes" id="UP000694565">
    <property type="component" value="Unplaced"/>
</dbReference>
<dbReference type="InterPro" id="IPR038185">
    <property type="entry name" value="MyTH4_dom_sf"/>
</dbReference>
<evidence type="ECO:0000259" key="6">
    <source>
        <dbReference type="PROSITE" id="PS51016"/>
    </source>
</evidence>
<dbReference type="GeneTree" id="ENSGT00940000164909"/>
<dbReference type="Pfam" id="PF00784">
    <property type="entry name" value="MyTH4"/>
    <property type="match status" value="1"/>
</dbReference>
<dbReference type="InterPro" id="IPR011993">
    <property type="entry name" value="PH-like_dom_sf"/>
</dbReference>
<evidence type="ECO:0000256" key="2">
    <source>
        <dbReference type="SAM" id="MobiDB-lite"/>
    </source>
</evidence>
<dbReference type="CDD" id="cd13297">
    <property type="entry name" value="PH3_MyoX-like"/>
    <property type="match status" value="1"/>
</dbReference>
<dbReference type="Gene3D" id="1.20.5.190">
    <property type="match status" value="1"/>
</dbReference>
<dbReference type="SMART" id="SM00015">
    <property type="entry name" value="IQ"/>
    <property type="match status" value="3"/>
</dbReference>
<comment type="similarity">
    <text evidence="1">Belongs to the TRAFAC class myosin-kinesin ATPase superfamily. Myosin family.</text>
</comment>
<dbReference type="PROSITE" id="PS51456">
    <property type="entry name" value="MYOSIN_MOTOR"/>
    <property type="match status" value="1"/>
</dbReference>
<feature type="compositionally biased region" description="Basic and acidic residues" evidence="2">
    <location>
        <begin position="149"/>
        <end position="171"/>
    </location>
</feature>
<dbReference type="CDD" id="cd17206">
    <property type="entry name" value="FERM_F1_Myosin-X"/>
    <property type="match status" value="1"/>
</dbReference>
<protein>
    <submittedName>
        <fullName evidence="8">Myosin X, like 1</fullName>
    </submittedName>
</protein>
<keyword evidence="1" id="KW-0009">Actin-binding</keyword>
<dbReference type="Pfam" id="PF21989">
    <property type="entry name" value="RA_2"/>
    <property type="match status" value="1"/>
</dbReference>
<name>A0A8C2WTP6_CYCLU</name>
<reference evidence="8" key="2">
    <citation type="submission" date="2025-09" db="UniProtKB">
        <authorList>
            <consortium name="Ensembl"/>
        </authorList>
    </citation>
    <scope>IDENTIFICATION</scope>
</reference>
<feature type="domain" description="MyTH4" evidence="6">
    <location>
        <begin position="762"/>
        <end position="921"/>
    </location>
</feature>
<dbReference type="InterPro" id="IPR035963">
    <property type="entry name" value="FERM_2"/>
</dbReference>
<reference evidence="8" key="1">
    <citation type="submission" date="2025-08" db="UniProtKB">
        <authorList>
            <consortium name="Ensembl"/>
        </authorList>
    </citation>
    <scope>IDENTIFICATION</scope>
</reference>
<dbReference type="GO" id="GO:0048675">
    <property type="term" value="P:axon extension"/>
    <property type="evidence" value="ECO:0007669"/>
    <property type="project" value="TreeGrafter"/>
</dbReference>
<dbReference type="SMART" id="SM00233">
    <property type="entry name" value="PH"/>
    <property type="match status" value="2"/>
</dbReference>
<feature type="domain" description="Ras-associating" evidence="5">
    <location>
        <begin position="930"/>
        <end position="973"/>
    </location>
</feature>
<dbReference type="SUPFAM" id="SSF47031">
    <property type="entry name" value="Second domain of FERM"/>
    <property type="match status" value="1"/>
</dbReference>
<dbReference type="Gene3D" id="1.25.40.530">
    <property type="entry name" value="MyTH4 domain"/>
    <property type="match status" value="1"/>
</dbReference>
<dbReference type="PANTHER" id="PTHR46049">
    <property type="entry name" value="AGAP003327-PA"/>
    <property type="match status" value="1"/>
</dbReference>
<evidence type="ECO:0000259" key="5">
    <source>
        <dbReference type="PROSITE" id="PS50200"/>
    </source>
</evidence>
<feature type="compositionally biased region" description="Acidic residues" evidence="2">
    <location>
        <begin position="374"/>
        <end position="384"/>
    </location>
</feature>
<dbReference type="InterPro" id="IPR000159">
    <property type="entry name" value="RA_dom"/>
</dbReference>
<dbReference type="Pfam" id="PF00169">
    <property type="entry name" value="PH"/>
    <property type="match status" value="2"/>
</dbReference>
<feature type="domain" description="PH" evidence="3">
    <location>
        <begin position="439"/>
        <end position="537"/>
    </location>
</feature>
<dbReference type="PROSITE" id="PS50096">
    <property type="entry name" value="IQ"/>
    <property type="match status" value="2"/>
</dbReference>
<evidence type="ECO:0000313" key="9">
    <source>
        <dbReference type="Proteomes" id="UP000694565"/>
    </source>
</evidence>
<feature type="compositionally biased region" description="Basic and acidic residues" evidence="2">
    <location>
        <begin position="285"/>
        <end position="295"/>
    </location>
</feature>
<dbReference type="GO" id="GO:0044295">
    <property type="term" value="C:axonal growth cone"/>
    <property type="evidence" value="ECO:0007669"/>
    <property type="project" value="TreeGrafter"/>
</dbReference>
<proteinExistence type="inferred from homology"/>
<keyword evidence="1" id="KW-0505">Motor protein</keyword>
<dbReference type="GO" id="GO:0003774">
    <property type="term" value="F:cytoskeletal motor activity"/>
    <property type="evidence" value="ECO:0007669"/>
    <property type="project" value="InterPro"/>
</dbReference>
<dbReference type="Gene3D" id="1.20.5.170">
    <property type="match status" value="1"/>
</dbReference>
<feature type="region of interest" description="Disordered" evidence="2">
    <location>
        <begin position="142"/>
        <end position="192"/>
    </location>
</feature>
<dbReference type="Gene3D" id="2.30.29.30">
    <property type="entry name" value="Pleckstrin-homology domain (PH domain)/Phosphotyrosine-binding domain (PTB)"/>
    <property type="match status" value="4"/>
</dbReference>
<dbReference type="InterPro" id="IPR000299">
    <property type="entry name" value="FERM_domain"/>
</dbReference>
<dbReference type="SMART" id="SM00139">
    <property type="entry name" value="MyTH4"/>
    <property type="match status" value="1"/>
</dbReference>
<dbReference type="PANTHER" id="PTHR46049:SF9">
    <property type="entry name" value="MYOSIN X,-LIKE 1"/>
    <property type="match status" value="1"/>
</dbReference>
<dbReference type="InterPro" id="IPR041797">
    <property type="entry name" value="MyoX_FERM_C"/>
</dbReference>
<dbReference type="PROSITE" id="PS50003">
    <property type="entry name" value="PH_DOMAIN"/>
    <property type="match status" value="2"/>
</dbReference>
<dbReference type="Pfam" id="PF16735">
    <property type="entry name" value="MYO10_CC"/>
    <property type="match status" value="1"/>
</dbReference>
<keyword evidence="9" id="KW-1185">Reference proteome</keyword>
<dbReference type="PROSITE" id="PS50200">
    <property type="entry name" value="RA"/>
    <property type="match status" value="1"/>
</dbReference>